<dbReference type="Proteomes" id="UP001217776">
    <property type="component" value="Unassembled WGS sequence"/>
</dbReference>
<dbReference type="InterPro" id="IPR011990">
    <property type="entry name" value="TPR-like_helical_dom_sf"/>
</dbReference>
<keyword evidence="2" id="KW-0378">Hydrolase</keyword>
<feature type="domain" description="TIR" evidence="1">
    <location>
        <begin position="1"/>
        <end position="131"/>
    </location>
</feature>
<dbReference type="Pfam" id="PF13676">
    <property type="entry name" value="TIR_2"/>
    <property type="match status" value="1"/>
</dbReference>
<proteinExistence type="predicted"/>
<reference evidence="8" key="3">
    <citation type="submission" date="2021-06" db="EMBL/GenBank/DDBJ databases">
        <title>Interrogation of the integrated mobile genetic elements in gut-associated Bacteroides with a consensus prediction approach.</title>
        <authorList>
            <person name="Campbell D.E."/>
            <person name="Leigh J.R."/>
            <person name="Kim T."/>
            <person name="England W."/>
            <person name="Whitaker R.J."/>
            <person name="Degnan P.H."/>
        </authorList>
    </citation>
    <scope>NUCLEOTIDE SEQUENCE</scope>
    <source>
        <strain evidence="8">VPI-BTDOT2</strain>
    </source>
</reference>
<dbReference type="PANTHER" id="PTHR11102:SF160">
    <property type="entry name" value="ERAD-ASSOCIATED E3 UBIQUITIN-PROTEIN LIGASE COMPONENT HRD3"/>
    <property type="match status" value="1"/>
</dbReference>
<evidence type="ECO:0000313" key="9">
    <source>
        <dbReference type="Proteomes" id="UP000095576"/>
    </source>
</evidence>
<dbReference type="InterPro" id="IPR006597">
    <property type="entry name" value="Sel1-like"/>
</dbReference>
<evidence type="ECO:0000259" key="1">
    <source>
        <dbReference type="PROSITE" id="PS50104"/>
    </source>
</evidence>
<reference evidence="7" key="5">
    <citation type="submission" date="2022-10" db="EMBL/GenBank/DDBJ databases">
        <title>Human gut microbiome strain richness.</title>
        <authorList>
            <person name="Chen-Liaw A."/>
        </authorList>
    </citation>
    <scope>NUCLEOTIDE SEQUENCE</scope>
    <source>
        <strain evidence="7">1001283st1_A3_1001283B150304_161114</strain>
    </source>
</reference>
<dbReference type="EMBL" id="JAHYQA010000007">
    <property type="protein sequence ID" value="MCE9238327.1"/>
    <property type="molecule type" value="Genomic_DNA"/>
</dbReference>
<dbReference type="EMBL" id="WCRS01000020">
    <property type="protein sequence ID" value="KAB4469980.1"/>
    <property type="molecule type" value="Genomic_DNA"/>
</dbReference>
<evidence type="ECO:0000313" key="7">
    <source>
        <dbReference type="EMBL" id="MDC2234519.1"/>
    </source>
</evidence>
<dbReference type="EMBL" id="CZAP01000024">
    <property type="protein sequence ID" value="CUQ11926.1"/>
    <property type="molecule type" value="Genomic_DNA"/>
</dbReference>
<dbReference type="EMBL" id="CP083681">
    <property type="protein sequence ID" value="UYU70213.1"/>
    <property type="molecule type" value="Genomic_DNA"/>
</dbReference>
<dbReference type="KEGG" id="btho:Btheta7330_04899"/>
<evidence type="ECO:0000313" key="11">
    <source>
        <dbReference type="Proteomes" id="UP000440614"/>
    </source>
</evidence>
<dbReference type="Proteomes" id="UP000095576">
    <property type="component" value="Unassembled WGS sequence"/>
</dbReference>
<evidence type="ECO:0000313" key="6">
    <source>
        <dbReference type="EMBL" id="MCE9238327.1"/>
    </source>
</evidence>
<dbReference type="SMART" id="SM00671">
    <property type="entry name" value="SEL1"/>
    <property type="match status" value="3"/>
</dbReference>
<gene>
    <name evidence="2" type="primary">hcpC</name>
    <name evidence="2" type="ORF">ERS852511_04394</name>
    <name evidence="4" type="ORF">GAN59_20890</name>
    <name evidence="5" type="ORF">GAN91_06980</name>
    <name evidence="3" type="ORF">GAO51_03400</name>
    <name evidence="6" type="ORF">K0H07_14355</name>
    <name evidence="8" type="ORF">KQP59_18300</name>
    <name evidence="7" type="ORF">PO127_01995</name>
</gene>
<reference evidence="6" key="4">
    <citation type="submission" date="2021-07" db="EMBL/GenBank/DDBJ databases">
        <title>Comparative genomics of Bacteroides fragilis group isolates reveals species-dependent resistance mechanisms and validates clinical tools for resistance prediction.</title>
        <authorList>
            <person name="Wallace M.J."/>
            <person name="Jean S."/>
            <person name="Wallace M.A."/>
            <person name="Carey-Ann B.D."/>
            <person name="Dantas G."/>
        </authorList>
    </citation>
    <scope>NUCLEOTIDE SEQUENCE</scope>
    <source>
        <strain evidence="6">BJH_160</strain>
    </source>
</reference>
<dbReference type="Proteomes" id="UP000436858">
    <property type="component" value="Unassembled WGS sequence"/>
</dbReference>
<dbReference type="SUPFAM" id="SSF81901">
    <property type="entry name" value="HCP-like"/>
    <property type="match status" value="1"/>
</dbReference>
<dbReference type="GO" id="GO:0008800">
    <property type="term" value="F:beta-lactamase activity"/>
    <property type="evidence" value="ECO:0007669"/>
    <property type="project" value="UniProtKB-EC"/>
</dbReference>
<evidence type="ECO:0000313" key="4">
    <source>
        <dbReference type="EMBL" id="KAB4469980.1"/>
    </source>
</evidence>
<dbReference type="PANTHER" id="PTHR11102">
    <property type="entry name" value="SEL-1-LIKE PROTEIN"/>
    <property type="match status" value="1"/>
</dbReference>
<dbReference type="Pfam" id="PF08238">
    <property type="entry name" value="Sel1"/>
    <property type="match status" value="4"/>
</dbReference>
<evidence type="ECO:0000313" key="5">
    <source>
        <dbReference type="EMBL" id="KAB4484376.1"/>
    </source>
</evidence>
<dbReference type="PROSITE" id="PS50104">
    <property type="entry name" value="TIR"/>
    <property type="match status" value="1"/>
</dbReference>
<dbReference type="DNASU" id="1073356"/>
<dbReference type="InterPro" id="IPR050767">
    <property type="entry name" value="Sel1_AlgK"/>
</dbReference>
<evidence type="ECO:0000313" key="12">
    <source>
        <dbReference type="Proteomes" id="UP000488521"/>
    </source>
</evidence>
<dbReference type="SUPFAM" id="SSF52200">
    <property type="entry name" value="Toll/Interleukin receptor TIR domain"/>
    <property type="match status" value="1"/>
</dbReference>
<dbReference type="Gene3D" id="3.40.50.10140">
    <property type="entry name" value="Toll/interleukin-1 receptor homology (TIR) domain"/>
    <property type="match status" value="1"/>
</dbReference>
<accession>A0A0P0FLE2</accession>
<dbReference type="InterPro" id="IPR000157">
    <property type="entry name" value="TIR_dom"/>
</dbReference>
<evidence type="ECO:0000313" key="8">
    <source>
        <dbReference type="EMBL" id="UYU70213.1"/>
    </source>
</evidence>
<dbReference type="GeneID" id="60924580"/>
<dbReference type="EMBL" id="WCSY01000002">
    <property type="protein sequence ID" value="KAB4315643.1"/>
    <property type="molecule type" value="Genomic_DNA"/>
</dbReference>
<evidence type="ECO:0000313" key="2">
    <source>
        <dbReference type="EMBL" id="CUQ11926.1"/>
    </source>
</evidence>
<dbReference type="Proteomes" id="UP000440614">
    <property type="component" value="Unassembled WGS sequence"/>
</dbReference>
<accession>C6IIE6</accession>
<evidence type="ECO:0000313" key="3">
    <source>
        <dbReference type="EMBL" id="KAB4315643.1"/>
    </source>
</evidence>
<dbReference type="AlphaFoldDB" id="A0A0P0FLE2"/>
<reference evidence="10 11" key="2">
    <citation type="journal article" date="2019" name="Nat. Med.">
        <title>A library of human gut bacterial isolates paired with longitudinal multiomics data enables mechanistic microbiome research.</title>
        <authorList>
            <person name="Poyet M."/>
            <person name="Groussin M."/>
            <person name="Gibbons S.M."/>
            <person name="Avila-Pacheco J."/>
            <person name="Jiang X."/>
            <person name="Kearney S.M."/>
            <person name="Perrotta A.R."/>
            <person name="Berdy B."/>
            <person name="Zhao S."/>
            <person name="Lieberman T.D."/>
            <person name="Swanson P.K."/>
            <person name="Smith M."/>
            <person name="Roesemann S."/>
            <person name="Alexander J.E."/>
            <person name="Rich S.A."/>
            <person name="Livny J."/>
            <person name="Vlamakis H."/>
            <person name="Clish C."/>
            <person name="Bullock K."/>
            <person name="Deik A."/>
            <person name="Scott J."/>
            <person name="Pierce K.A."/>
            <person name="Xavier R.J."/>
            <person name="Alm E.J."/>
        </authorList>
    </citation>
    <scope>NUCLEOTIDE SEQUENCE [LARGE SCALE GENOMIC DNA]</scope>
    <source>
        <strain evidence="4 12">BIOML-A156</strain>
        <strain evidence="5 10">BIOML-A162</strain>
        <strain evidence="3 11">BIOML-A188</strain>
    </source>
</reference>
<dbReference type="GO" id="GO:0007165">
    <property type="term" value="P:signal transduction"/>
    <property type="evidence" value="ECO:0007669"/>
    <property type="project" value="InterPro"/>
</dbReference>
<dbReference type="InterPro" id="IPR035897">
    <property type="entry name" value="Toll_tir_struct_dom_sf"/>
</dbReference>
<keyword evidence="3" id="KW-0675">Receptor</keyword>
<sequence length="413" mass="45942">MDHEVFISYSSANIQTAQAICHALESNRIKCWMAPRDIRPGAEYGDIIEEAIVTCKVFLIVFSETSQISRWVRSELNIGFSSNKPIIPFRIDPTDLKGSMKLMLNDKHWLNAYPNPEEKFSELAAVILDLLQHPAVDTISPPGFQPASNVASADGSNAGAQGLFGKLLNQLFVKRRVKVTSDHAAEIFLNGERKGKLDAYETGNYSVSEDFYQLEVYSCEYGKKVKCEYSGSFSNSSTVIISVDMATAEKQYLMKAKNITSGQINDLGIIFLDEGKFEDAQECFLKAASMGEAAAAYNLGMMYHFGKGVEIDYDVAREYYEEAVKSDYPLALNNLGSIYYNGHGVRKDIAKSFPYFCRAAERGVESAQFTVATMLFYGQGVAVDKAKAKKWFQKAAAQGCKDSQNYLNSWVDD</sequence>
<protein>
    <submittedName>
        <fullName evidence="2">Sel1 domain protein repeat-containing protein</fullName>
        <ecNumber evidence="2">3.5.2.6</ecNumber>
    </submittedName>
    <submittedName>
        <fullName evidence="3">Toll/interleukin-1 receptor domain-containing protein</fullName>
    </submittedName>
</protein>
<name>A0A0P0FLE2_BACT4</name>
<dbReference type="RefSeq" id="WP_008767603.1">
    <property type="nucleotide sequence ID" value="NZ_BAABXH010000003.1"/>
</dbReference>
<reference evidence="2 9" key="1">
    <citation type="submission" date="2015-09" db="EMBL/GenBank/DDBJ databases">
        <authorList>
            <consortium name="Pathogen Informatics"/>
        </authorList>
    </citation>
    <scope>NUCLEOTIDE SEQUENCE [LARGE SCALE GENOMIC DNA]</scope>
    <source>
        <strain evidence="2 9">2789STDY5834899</strain>
    </source>
</reference>
<dbReference type="EMBL" id="JAQNVG010000002">
    <property type="protein sequence ID" value="MDC2234519.1"/>
    <property type="molecule type" value="Genomic_DNA"/>
</dbReference>
<organism evidence="2 9">
    <name type="scientific">Bacteroides thetaiotaomicron</name>
    <dbReference type="NCBI Taxonomy" id="818"/>
    <lineage>
        <taxon>Bacteria</taxon>
        <taxon>Pseudomonadati</taxon>
        <taxon>Bacteroidota</taxon>
        <taxon>Bacteroidia</taxon>
        <taxon>Bacteroidales</taxon>
        <taxon>Bacteroidaceae</taxon>
        <taxon>Bacteroides</taxon>
    </lineage>
</organism>
<dbReference type="Proteomes" id="UP001200544">
    <property type="component" value="Unassembled WGS sequence"/>
</dbReference>
<evidence type="ECO:0000313" key="10">
    <source>
        <dbReference type="Proteomes" id="UP000436858"/>
    </source>
</evidence>
<dbReference type="EMBL" id="WCRY01000005">
    <property type="protein sequence ID" value="KAB4484376.1"/>
    <property type="molecule type" value="Genomic_DNA"/>
</dbReference>
<dbReference type="Proteomes" id="UP000488521">
    <property type="component" value="Unassembled WGS sequence"/>
</dbReference>
<dbReference type="PATRIC" id="fig|818.23.peg.5045"/>
<dbReference type="Proteomes" id="UP001156216">
    <property type="component" value="Chromosome"/>
</dbReference>
<dbReference type="EC" id="3.5.2.6" evidence="2"/>
<dbReference type="Gene3D" id="1.25.40.10">
    <property type="entry name" value="Tetratricopeptide repeat domain"/>
    <property type="match status" value="1"/>
</dbReference>